<dbReference type="AlphaFoldDB" id="A0A1T4L8M3"/>
<accession>A0A1T4L8M3</accession>
<proteinExistence type="predicted"/>
<gene>
    <name evidence="1" type="ORF">SAMN02745885_00084</name>
</gene>
<dbReference type="RefSeq" id="WP_078664238.1">
    <property type="nucleotide sequence ID" value="NZ_FUXM01000001.1"/>
</dbReference>
<dbReference type="EMBL" id="FUXM01000001">
    <property type="protein sequence ID" value="SJZ50993.1"/>
    <property type="molecule type" value="Genomic_DNA"/>
</dbReference>
<sequence>MATVSFDKNIIIREPEAIEKLIDVLLSEDVKPVNKKLASAEEIARGEEILRRCLSLSKNS</sequence>
<dbReference type="OrthoDB" id="1809154at2"/>
<reference evidence="2" key="1">
    <citation type="submission" date="2017-02" db="EMBL/GenBank/DDBJ databases">
        <authorList>
            <person name="Varghese N."/>
            <person name="Submissions S."/>
        </authorList>
    </citation>
    <scope>NUCLEOTIDE SEQUENCE [LARGE SCALE GENOMIC DNA]</scope>
    <source>
        <strain evidence="2">DSM 16521</strain>
    </source>
</reference>
<evidence type="ECO:0000313" key="2">
    <source>
        <dbReference type="Proteomes" id="UP000189933"/>
    </source>
</evidence>
<name>A0A1T4L8M3_9FIRM</name>
<keyword evidence="2" id="KW-1185">Reference proteome</keyword>
<evidence type="ECO:0000313" key="1">
    <source>
        <dbReference type="EMBL" id="SJZ50993.1"/>
    </source>
</evidence>
<organism evidence="1 2">
    <name type="scientific">Carboxydocella sporoproducens DSM 16521</name>
    <dbReference type="NCBI Taxonomy" id="1121270"/>
    <lineage>
        <taxon>Bacteria</taxon>
        <taxon>Bacillati</taxon>
        <taxon>Bacillota</taxon>
        <taxon>Clostridia</taxon>
        <taxon>Eubacteriales</taxon>
        <taxon>Clostridiales Family XVI. Incertae Sedis</taxon>
        <taxon>Carboxydocella</taxon>
    </lineage>
</organism>
<protein>
    <submittedName>
        <fullName evidence="1">Uncharacterized protein</fullName>
    </submittedName>
</protein>
<dbReference type="Proteomes" id="UP000189933">
    <property type="component" value="Unassembled WGS sequence"/>
</dbReference>